<evidence type="ECO:0000313" key="4">
    <source>
        <dbReference type="Proteomes" id="UP000179807"/>
    </source>
</evidence>
<protein>
    <submittedName>
        <fullName evidence="3">Uncharacterized protein</fullName>
    </submittedName>
</protein>
<sequence>MSLTAEDLKRIQKLNKEISSLKDDFEKVDNKTSAVTNEILDLRKDVYEAQEKSKQPLKKSDVLPKHDRDLINDGKSPRYVLQPNDPLFREPPTPQQKYRTGRVKYVTDKSEMVSWPRPGELSRPGKTMVATTLFIDFRKNKFSSLTQGNMEFAPVNVKVDERPSMAKFLQNK</sequence>
<evidence type="ECO:0000256" key="1">
    <source>
        <dbReference type="SAM" id="Coils"/>
    </source>
</evidence>
<dbReference type="AlphaFoldDB" id="A0A1J4K9K4"/>
<evidence type="ECO:0000313" key="3">
    <source>
        <dbReference type="EMBL" id="OHT07915.1"/>
    </source>
</evidence>
<feature type="coiled-coil region" evidence="1">
    <location>
        <begin position="4"/>
        <end position="31"/>
    </location>
</feature>
<keyword evidence="1" id="KW-0175">Coiled coil</keyword>
<reference evidence="3" key="1">
    <citation type="submission" date="2016-10" db="EMBL/GenBank/DDBJ databases">
        <authorList>
            <person name="Benchimol M."/>
            <person name="Almeida L.G."/>
            <person name="Vasconcelos A.T."/>
            <person name="Perreira-Neves A."/>
            <person name="Rosa I.A."/>
            <person name="Tasca T."/>
            <person name="Bogo M.R."/>
            <person name="de Souza W."/>
        </authorList>
    </citation>
    <scope>NUCLEOTIDE SEQUENCE [LARGE SCALE GENOMIC DNA]</scope>
    <source>
        <strain evidence="3">K</strain>
    </source>
</reference>
<dbReference type="Proteomes" id="UP000179807">
    <property type="component" value="Unassembled WGS sequence"/>
</dbReference>
<organism evidence="3 4">
    <name type="scientific">Tritrichomonas foetus</name>
    <dbReference type="NCBI Taxonomy" id="1144522"/>
    <lineage>
        <taxon>Eukaryota</taxon>
        <taxon>Metamonada</taxon>
        <taxon>Parabasalia</taxon>
        <taxon>Tritrichomonadida</taxon>
        <taxon>Tritrichomonadidae</taxon>
        <taxon>Tritrichomonas</taxon>
    </lineage>
</organism>
<name>A0A1J4K9K4_9EUKA</name>
<comment type="caution">
    <text evidence="3">The sequence shown here is derived from an EMBL/GenBank/DDBJ whole genome shotgun (WGS) entry which is preliminary data.</text>
</comment>
<dbReference type="VEuPathDB" id="TrichDB:TRFO_05025"/>
<accession>A0A1J4K9K4</accession>
<feature type="compositionally biased region" description="Basic and acidic residues" evidence="2">
    <location>
        <begin position="50"/>
        <end position="76"/>
    </location>
</feature>
<feature type="region of interest" description="Disordered" evidence="2">
    <location>
        <begin position="50"/>
        <end position="99"/>
    </location>
</feature>
<dbReference type="EMBL" id="MLAK01000682">
    <property type="protein sequence ID" value="OHT07915.1"/>
    <property type="molecule type" value="Genomic_DNA"/>
</dbReference>
<evidence type="ECO:0000256" key="2">
    <source>
        <dbReference type="SAM" id="MobiDB-lite"/>
    </source>
</evidence>
<gene>
    <name evidence="3" type="ORF">TRFO_05025</name>
</gene>
<keyword evidence="4" id="KW-1185">Reference proteome</keyword>
<proteinExistence type="predicted"/>
<dbReference type="RefSeq" id="XP_068361051.1">
    <property type="nucleotide sequence ID" value="XM_068492244.1"/>
</dbReference>
<dbReference type="GeneID" id="94826948"/>